<evidence type="ECO:0000313" key="2">
    <source>
        <dbReference type="EMBL" id="PWA32966.1"/>
    </source>
</evidence>
<reference evidence="2 3" key="1">
    <citation type="journal article" date="2018" name="G3 (Bethesda)">
        <title>A High-Quality Reference Genome for the Invasive Mosquitofish Gambusia affinis Using a Chicago Library.</title>
        <authorList>
            <person name="Hoffberg S.L."/>
            <person name="Troendle N.J."/>
            <person name="Glenn T.C."/>
            <person name="Mahmud O."/>
            <person name="Louha S."/>
            <person name="Chalopin D."/>
            <person name="Bennetzen J.L."/>
            <person name="Mauricio R."/>
        </authorList>
    </citation>
    <scope>NUCLEOTIDE SEQUENCE [LARGE SCALE GENOMIC DNA]</scope>
    <source>
        <strain evidence="2">NE01/NJP1002.9</strain>
        <tissue evidence="2">Muscle</tissue>
    </source>
</reference>
<dbReference type="PANTHER" id="PTHR46810">
    <property type="entry name" value="INACTIVE POLYGLYCYLASE TTLL10"/>
    <property type="match status" value="1"/>
</dbReference>
<comment type="caution">
    <text evidence="2">The sequence shown here is derived from an EMBL/GenBank/DDBJ whole genome shotgun (WGS) entry which is preliminary data.</text>
</comment>
<dbReference type="InterPro" id="IPR004344">
    <property type="entry name" value="TTL/TTLL_fam"/>
</dbReference>
<sequence>MFPGRLFLQLDRGTVAEIRSSLEADVEGPSVAAFLLIVNSSLGRSGMPSLSQEARSAELGCHWSRTGTRQRLNGSCSVTQLHVFQYNTSTRRIPPNNRLSRDTIAAGCIPTNAHRLLAYVEAQGRRGCKTSLFSLSTYAALCTLVNKSGEGLLVFIQEAITSECCQEMYREGTLGKENKQILYGKKEKPTTEQSVSPDCSDSQEMTSEVFEFTLREGALTREEGRKHSLFSAKQKRQCGQTGGPKVEGSFQRTKSRGPRVFSTKGQDKDIKTEEPRGLGPFYFFGGTNGAEIVCSYCERRGWKRIYNKQREDFRLKWCETKSQINYSRFKQGRHLVFQIPNNMVLTTKIGLLNSLREFERISSKIKYKYGHRRLKMEEFIPTTFRMDVKEEREDFFSRNAPQEGETDRENTESSMWICKPTGLNRGKGIFLLKNQQDVAEFRLKLQKMEEHQAERKTPHRRIQAHIVQRYIQKPLLLNDRKFDVRSYLLIASTSPYMVFFRHGYVRLTCDVYDPRSKNLSAHLTNQYMQKRNPLYSQLKEDTVWSMESFNAYVNERFQVAKGLPRDWVLGAFAKRMQQIMTQCFFAVKTKLDCRPGFFDLIGCDFMIDEDFKVDFETSEAELDINMLVWLLEMNCNPALHRNCEVLKEVIPRTVGEALDLTLELFNKCRLRQQILPLANQRDFVLLYCGAVGLVDNKRTDSSEFYQKTKNNRKPRQQKTRTDITKGNVASLEDPLTEVTETKMLPLHQNAASAGECPKAVRRKTGVPGVRWKLSKCNSVEGRLKAEGRR</sequence>
<dbReference type="EMBL" id="NHOQ01000099">
    <property type="protein sequence ID" value="PWA32966.1"/>
    <property type="molecule type" value="Genomic_DNA"/>
</dbReference>
<organism evidence="2 3">
    <name type="scientific">Gambusia affinis</name>
    <name type="common">Western mosquitofish</name>
    <name type="synonym">Heterandria affinis</name>
    <dbReference type="NCBI Taxonomy" id="33528"/>
    <lineage>
        <taxon>Eukaryota</taxon>
        <taxon>Metazoa</taxon>
        <taxon>Chordata</taxon>
        <taxon>Craniata</taxon>
        <taxon>Vertebrata</taxon>
        <taxon>Euteleostomi</taxon>
        <taxon>Actinopterygii</taxon>
        <taxon>Neopterygii</taxon>
        <taxon>Teleostei</taxon>
        <taxon>Neoteleostei</taxon>
        <taxon>Acanthomorphata</taxon>
        <taxon>Ovalentaria</taxon>
        <taxon>Atherinomorphae</taxon>
        <taxon>Cyprinodontiformes</taxon>
        <taxon>Poeciliidae</taxon>
        <taxon>Poeciliinae</taxon>
        <taxon>Gambusia</taxon>
    </lineage>
</organism>
<dbReference type="Proteomes" id="UP000250572">
    <property type="component" value="Unassembled WGS sequence"/>
</dbReference>
<dbReference type="InterPro" id="IPR027752">
    <property type="entry name" value="TTLL10"/>
</dbReference>
<proteinExistence type="predicted"/>
<keyword evidence="3" id="KW-1185">Reference proteome</keyword>
<dbReference type="STRING" id="33528.ENSGAFP00000023650"/>
<dbReference type="PANTHER" id="PTHR46810:SF1">
    <property type="entry name" value="INACTIVE POLYGLYCYLASE TTLL10"/>
    <property type="match status" value="1"/>
</dbReference>
<evidence type="ECO:0000256" key="1">
    <source>
        <dbReference type="SAM" id="MobiDB-lite"/>
    </source>
</evidence>
<feature type="region of interest" description="Disordered" evidence="1">
    <location>
        <begin position="237"/>
        <end position="270"/>
    </location>
</feature>
<protein>
    <recommendedName>
        <fullName evidence="4">Tubulin--tyrosine ligase-like protein 9</fullName>
    </recommendedName>
</protein>
<dbReference type="GO" id="GO:0070737">
    <property type="term" value="F:protein-glycine ligase activity, elongating"/>
    <property type="evidence" value="ECO:0007669"/>
    <property type="project" value="TreeGrafter"/>
</dbReference>
<dbReference type="AlphaFoldDB" id="A0A315WA13"/>
<dbReference type="SUPFAM" id="SSF56059">
    <property type="entry name" value="Glutathione synthetase ATP-binding domain-like"/>
    <property type="match status" value="1"/>
</dbReference>
<dbReference type="Gene3D" id="3.30.470.20">
    <property type="entry name" value="ATP-grasp fold, B domain"/>
    <property type="match status" value="1"/>
</dbReference>
<evidence type="ECO:0000313" key="3">
    <source>
        <dbReference type="Proteomes" id="UP000250572"/>
    </source>
</evidence>
<dbReference type="Pfam" id="PF03133">
    <property type="entry name" value="TTL"/>
    <property type="match status" value="1"/>
</dbReference>
<gene>
    <name evidence="2" type="ORF">CCH79_00016884</name>
</gene>
<dbReference type="PROSITE" id="PS51221">
    <property type="entry name" value="TTL"/>
    <property type="match status" value="1"/>
</dbReference>
<evidence type="ECO:0008006" key="4">
    <source>
        <dbReference type="Google" id="ProtNLM"/>
    </source>
</evidence>
<name>A0A315WA13_GAMAF</name>
<accession>A0A315WA13</accession>